<gene>
    <name evidence="2" type="ORF">SAMN05444271_102140</name>
</gene>
<reference evidence="2 3" key="1">
    <citation type="submission" date="2016-10" db="EMBL/GenBank/DDBJ databases">
        <authorList>
            <person name="de Groot N.N."/>
        </authorList>
    </citation>
    <scope>NUCLEOTIDE SEQUENCE [LARGE SCALE GENOMIC DNA]</scope>
    <source>
        <strain evidence="2 3">DSM 22187</strain>
    </source>
</reference>
<dbReference type="EMBL" id="FNYR01000002">
    <property type="protein sequence ID" value="SEI54168.1"/>
    <property type="molecule type" value="Genomic_DNA"/>
</dbReference>
<feature type="compositionally biased region" description="Acidic residues" evidence="1">
    <location>
        <begin position="174"/>
        <end position="211"/>
    </location>
</feature>
<keyword evidence="3" id="KW-1185">Reference proteome</keyword>
<dbReference type="GeneID" id="35003756"/>
<evidence type="ECO:0000256" key="1">
    <source>
        <dbReference type="SAM" id="MobiDB-lite"/>
    </source>
</evidence>
<keyword evidence="2" id="KW-0238">DNA-binding</keyword>
<dbReference type="RefSeq" id="WP_089670903.1">
    <property type="nucleotide sequence ID" value="NZ_CP024845.1"/>
</dbReference>
<accession>A0A1H6RE87</accession>
<dbReference type="AlphaFoldDB" id="A0A1H6RE87"/>
<dbReference type="Gene3D" id="1.10.10.10">
    <property type="entry name" value="Winged helix-like DNA-binding domain superfamily/Winged helix DNA-binding domain"/>
    <property type="match status" value="1"/>
</dbReference>
<dbReference type="STRING" id="1073996.SAMN05444271_102140"/>
<dbReference type="CDD" id="cd00090">
    <property type="entry name" value="HTH_ARSR"/>
    <property type="match status" value="1"/>
</dbReference>
<protein>
    <submittedName>
        <fullName evidence="2">Winged helix-turn-helix DNA-binding</fullName>
    </submittedName>
</protein>
<dbReference type="GO" id="GO:0003677">
    <property type="term" value="F:DNA binding"/>
    <property type="evidence" value="ECO:0007669"/>
    <property type="project" value="UniProtKB-KW"/>
</dbReference>
<dbReference type="InterPro" id="IPR036390">
    <property type="entry name" value="WH_DNA-bd_sf"/>
</dbReference>
<proteinExistence type="predicted"/>
<feature type="region of interest" description="Disordered" evidence="1">
    <location>
        <begin position="1"/>
        <end position="33"/>
    </location>
</feature>
<feature type="compositionally biased region" description="Acidic residues" evidence="1">
    <location>
        <begin position="1"/>
        <end position="27"/>
    </location>
</feature>
<dbReference type="OrthoDB" id="59565at2157"/>
<dbReference type="Pfam" id="PF13412">
    <property type="entry name" value="HTH_24"/>
    <property type="match status" value="1"/>
</dbReference>
<accession>A0A2H4Q5R9</accession>
<dbReference type="SUPFAM" id="SSF46785">
    <property type="entry name" value="Winged helix' DNA-binding domain"/>
    <property type="match status" value="1"/>
</dbReference>
<dbReference type="Proteomes" id="UP000198888">
    <property type="component" value="Unassembled WGS sequence"/>
</dbReference>
<feature type="region of interest" description="Disordered" evidence="1">
    <location>
        <begin position="153"/>
        <end position="211"/>
    </location>
</feature>
<dbReference type="InterPro" id="IPR011991">
    <property type="entry name" value="ArsR-like_HTH"/>
</dbReference>
<dbReference type="InterPro" id="IPR036388">
    <property type="entry name" value="WH-like_DNA-bd_sf"/>
</dbReference>
<organism evidence="2 3">
    <name type="scientific">Halohasta litchfieldiae</name>
    <dbReference type="NCBI Taxonomy" id="1073996"/>
    <lineage>
        <taxon>Archaea</taxon>
        <taxon>Methanobacteriati</taxon>
        <taxon>Methanobacteriota</taxon>
        <taxon>Stenosarchaea group</taxon>
        <taxon>Halobacteria</taxon>
        <taxon>Halobacteriales</taxon>
        <taxon>Haloferacaceae</taxon>
        <taxon>Halohasta</taxon>
    </lineage>
</organism>
<evidence type="ECO:0000313" key="2">
    <source>
        <dbReference type="EMBL" id="SEI54168.1"/>
    </source>
</evidence>
<dbReference type="KEGG" id="hae:halTADL_2989"/>
<sequence>MTPDPNDESDETIDVDSVDADVDDEDDGPRAEIQKTKARLEEEADRAVSEFDQGIVDLLAWILDTETRARIFVYLRQNPHSTSDEVADGTGLYPSTVREALAELHEEDTVLREKRESDGAGNNPYEYEAIAPSELVRGVVGEVQQELNTVFNLDNRLGGSSDEEDSGPVTISVDGDDETDDPNEPVDIDVEDAASDDETDDESDSSDVDRT</sequence>
<name>A0A1H6RE87_9EURY</name>
<evidence type="ECO:0000313" key="3">
    <source>
        <dbReference type="Proteomes" id="UP000198888"/>
    </source>
</evidence>